<accession>A0ABC8UVJ9</accession>
<dbReference type="Pfam" id="PF22776">
    <property type="entry name" value="K_trans_C"/>
    <property type="match status" value="1"/>
</dbReference>
<evidence type="ECO:0000256" key="5">
    <source>
        <dbReference type="ARBA" id="ARBA00022692"/>
    </source>
</evidence>
<dbReference type="PANTHER" id="PTHR30540:SF106">
    <property type="entry name" value="POTASSIUM TRANSPORTER 26"/>
    <property type="match status" value="1"/>
</dbReference>
<proteinExistence type="inferred from homology"/>
<name>A0ABC8UVJ9_9AQUA</name>
<comment type="subcellular location">
    <subcellularLocation>
        <location evidence="1">Cell membrane</location>
        <topology evidence="1">Multi-pass membrane protein</topology>
    </subcellularLocation>
</comment>
<keyword evidence="9 10" id="KW-0472">Membrane</keyword>
<feature type="domain" description="K+ potassium transporter integral membrane" evidence="11">
    <location>
        <begin position="1"/>
        <end position="115"/>
    </location>
</feature>
<keyword evidence="5 10" id="KW-0812">Transmembrane</keyword>
<dbReference type="InterPro" id="IPR053951">
    <property type="entry name" value="K_trans_N"/>
</dbReference>
<evidence type="ECO:0000256" key="10">
    <source>
        <dbReference type="SAM" id="Phobius"/>
    </source>
</evidence>
<evidence type="ECO:0000256" key="9">
    <source>
        <dbReference type="ARBA" id="ARBA00023136"/>
    </source>
</evidence>
<dbReference type="InterPro" id="IPR053952">
    <property type="entry name" value="K_trans_C"/>
</dbReference>
<dbReference type="PANTHER" id="PTHR30540">
    <property type="entry name" value="OSMOTIC STRESS POTASSIUM TRANSPORTER"/>
    <property type="match status" value="1"/>
</dbReference>
<evidence type="ECO:0000259" key="11">
    <source>
        <dbReference type="Pfam" id="PF02705"/>
    </source>
</evidence>
<keyword evidence="7 10" id="KW-1133">Transmembrane helix</keyword>
<dbReference type="Proteomes" id="UP001642360">
    <property type="component" value="Unassembled WGS sequence"/>
</dbReference>
<evidence type="ECO:0000259" key="12">
    <source>
        <dbReference type="Pfam" id="PF22776"/>
    </source>
</evidence>
<feature type="transmembrane region" description="Helical" evidence="10">
    <location>
        <begin position="50"/>
        <end position="71"/>
    </location>
</feature>
<dbReference type="Pfam" id="PF02705">
    <property type="entry name" value="K_trans"/>
    <property type="match status" value="1"/>
</dbReference>
<evidence type="ECO:0000256" key="4">
    <source>
        <dbReference type="ARBA" id="ARBA00022538"/>
    </source>
</evidence>
<dbReference type="InterPro" id="IPR003855">
    <property type="entry name" value="K+_transporter"/>
</dbReference>
<keyword evidence="6" id="KW-0630">Potassium</keyword>
<evidence type="ECO:0000256" key="2">
    <source>
        <dbReference type="ARBA" id="ARBA00008440"/>
    </source>
</evidence>
<evidence type="ECO:0000313" key="14">
    <source>
        <dbReference type="Proteomes" id="UP001642360"/>
    </source>
</evidence>
<sequence>MILGIGLVIGFRDGVALANAYGAVVIWVMIITTCLTTLVMLLVWDTHVLLILMFFVPYILIEGVFMTSLLTKIPQGGWVPFAISAFFLTVMFSWLYGRSRKNAYEADRKMSLGELNQMLARNTVYRAPGTCFFYTNLVNGIPPIIRHYIQHTSSVHETMVIVTFRTLPVKKVLPEERFNVGKLGSDGVYRCLVQFGYNDSQSIAVAGDEFVASVLAKLKEQTETTEEIERLDSAAEKGVVFAIGRTILKTNPNSGWFVRFIIDYLYRFQQKNCRPELSIHEVPPGTTLQVGMLYEI</sequence>
<keyword evidence="4" id="KW-0633">Potassium transport</keyword>
<evidence type="ECO:0000256" key="3">
    <source>
        <dbReference type="ARBA" id="ARBA00022448"/>
    </source>
</evidence>
<dbReference type="GO" id="GO:0005886">
    <property type="term" value="C:plasma membrane"/>
    <property type="evidence" value="ECO:0007669"/>
    <property type="project" value="UniProtKB-SubCell"/>
</dbReference>
<feature type="transmembrane region" description="Helical" evidence="10">
    <location>
        <begin position="20"/>
        <end position="43"/>
    </location>
</feature>
<evidence type="ECO:0008006" key="15">
    <source>
        <dbReference type="Google" id="ProtNLM"/>
    </source>
</evidence>
<evidence type="ECO:0000313" key="13">
    <source>
        <dbReference type="EMBL" id="CAK9185101.1"/>
    </source>
</evidence>
<evidence type="ECO:0000256" key="6">
    <source>
        <dbReference type="ARBA" id="ARBA00022958"/>
    </source>
</evidence>
<dbReference type="GO" id="GO:0006813">
    <property type="term" value="P:potassium ion transport"/>
    <property type="evidence" value="ECO:0007669"/>
    <property type="project" value="UniProtKB-KW"/>
</dbReference>
<reference evidence="13 14" key="1">
    <citation type="submission" date="2024-02" db="EMBL/GenBank/DDBJ databases">
        <authorList>
            <person name="Vignale AGUSTIN F."/>
            <person name="Sosa J E."/>
            <person name="Modenutti C."/>
        </authorList>
    </citation>
    <scope>NUCLEOTIDE SEQUENCE [LARGE SCALE GENOMIC DNA]</scope>
</reference>
<keyword evidence="3" id="KW-0813">Transport</keyword>
<evidence type="ECO:0000256" key="8">
    <source>
        <dbReference type="ARBA" id="ARBA00023065"/>
    </source>
</evidence>
<feature type="transmembrane region" description="Helical" evidence="10">
    <location>
        <begin position="77"/>
        <end position="96"/>
    </location>
</feature>
<gene>
    <name evidence="13" type="ORF">ILEXP_LOCUS55458</name>
</gene>
<evidence type="ECO:0000256" key="7">
    <source>
        <dbReference type="ARBA" id="ARBA00022989"/>
    </source>
</evidence>
<dbReference type="EMBL" id="CAUOFW020009168">
    <property type="protein sequence ID" value="CAK9185101.1"/>
    <property type="molecule type" value="Genomic_DNA"/>
</dbReference>
<comment type="similarity">
    <text evidence="2">Belongs to the HAK/KUP transporter (TC 2.A.72.3) family.</text>
</comment>
<keyword evidence="8" id="KW-0406">Ion transport</keyword>
<feature type="domain" description="K+ potassium transporter C-terminal" evidence="12">
    <location>
        <begin position="128"/>
        <end position="296"/>
    </location>
</feature>
<evidence type="ECO:0000256" key="1">
    <source>
        <dbReference type="ARBA" id="ARBA00004651"/>
    </source>
</evidence>
<protein>
    <recommendedName>
        <fullName evidence="15">Potassium transporter</fullName>
    </recommendedName>
</protein>
<comment type="caution">
    <text evidence="13">The sequence shown here is derived from an EMBL/GenBank/DDBJ whole genome shotgun (WGS) entry which is preliminary data.</text>
</comment>
<organism evidence="13 14">
    <name type="scientific">Ilex paraguariensis</name>
    <name type="common">yerba mate</name>
    <dbReference type="NCBI Taxonomy" id="185542"/>
    <lineage>
        <taxon>Eukaryota</taxon>
        <taxon>Viridiplantae</taxon>
        <taxon>Streptophyta</taxon>
        <taxon>Embryophyta</taxon>
        <taxon>Tracheophyta</taxon>
        <taxon>Spermatophyta</taxon>
        <taxon>Magnoliopsida</taxon>
        <taxon>eudicotyledons</taxon>
        <taxon>Gunneridae</taxon>
        <taxon>Pentapetalae</taxon>
        <taxon>asterids</taxon>
        <taxon>campanulids</taxon>
        <taxon>Aquifoliales</taxon>
        <taxon>Aquifoliaceae</taxon>
        <taxon>Ilex</taxon>
    </lineage>
</organism>
<dbReference type="AlphaFoldDB" id="A0ABC8UVJ9"/>
<keyword evidence="14" id="KW-1185">Reference proteome</keyword>